<evidence type="ECO:0000313" key="1">
    <source>
        <dbReference type="EMBL" id="PIP85394.1"/>
    </source>
</evidence>
<comment type="caution">
    <text evidence="1">The sequence shown here is derived from an EMBL/GenBank/DDBJ whole genome shotgun (WGS) entry which is preliminary data.</text>
</comment>
<name>A0A2H0DTE4_9BACT</name>
<proteinExistence type="predicted"/>
<gene>
    <name evidence="1" type="ORF">COW83_04540</name>
</gene>
<evidence type="ECO:0000313" key="2">
    <source>
        <dbReference type="Proteomes" id="UP000231136"/>
    </source>
</evidence>
<dbReference type="EMBL" id="PCTR01000133">
    <property type="protein sequence ID" value="PIP85394.1"/>
    <property type="molecule type" value="Genomic_DNA"/>
</dbReference>
<dbReference type="Proteomes" id="UP000231136">
    <property type="component" value="Unassembled WGS sequence"/>
</dbReference>
<sequence>MSNIEGFPCGNLVLPVGFLPEDMMEIYEEVYSPDVIEEVEKIRKQMAERVGSQFFQTGRLVAGVNPAFLYLKINV</sequence>
<reference evidence="1 2" key="1">
    <citation type="submission" date="2017-09" db="EMBL/GenBank/DDBJ databases">
        <title>Depth-based differentiation of microbial function through sediment-hosted aquifers and enrichment of novel symbionts in the deep terrestrial subsurface.</title>
        <authorList>
            <person name="Probst A.J."/>
            <person name="Ladd B."/>
            <person name="Jarett J.K."/>
            <person name="Geller-Mcgrath D.E."/>
            <person name="Sieber C.M."/>
            <person name="Emerson J.B."/>
            <person name="Anantharaman K."/>
            <person name="Thomas B.C."/>
            <person name="Malmstrom R."/>
            <person name="Stieglmeier M."/>
            <person name="Klingl A."/>
            <person name="Woyke T."/>
            <person name="Ryan C.M."/>
            <person name="Banfield J.F."/>
        </authorList>
    </citation>
    <scope>NUCLEOTIDE SEQUENCE [LARGE SCALE GENOMIC DNA]</scope>
    <source>
        <strain evidence="1">CG22_combo_CG10-13_8_21_14_all_43_12</strain>
    </source>
</reference>
<dbReference type="AlphaFoldDB" id="A0A2H0DTE4"/>
<organism evidence="1 2">
    <name type="scientific">Candidatus Collierbacteria bacterium CG22_combo_CG10-13_8_21_14_all_43_12</name>
    <dbReference type="NCBI Taxonomy" id="1974537"/>
    <lineage>
        <taxon>Bacteria</taxon>
        <taxon>Candidatus Collieribacteriota</taxon>
    </lineage>
</organism>
<accession>A0A2H0DTE4</accession>
<protein>
    <submittedName>
        <fullName evidence="1">Uncharacterized protein</fullName>
    </submittedName>
</protein>